<proteinExistence type="predicted"/>
<organism evidence="2 3">
    <name type="scientific">Coleophoma cylindrospora</name>
    <dbReference type="NCBI Taxonomy" id="1849047"/>
    <lineage>
        <taxon>Eukaryota</taxon>
        <taxon>Fungi</taxon>
        <taxon>Dikarya</taxon>
        <taxon>Ascomycota</taxon>
        <taxon>Pezizomycotina</taxon>
        <taxon>Leotiomycetes</taxon>
        <taxon>Helotiales</taxon>
        <taxon>Dermateaceae</taxon>
        <taxon>Coleophoma</taxon>
    </lineage>
</organism>
<feature type="compositionally biased region" description="Polar residues" evidence="1">
    <location>
        <begin position="170"/>
        <end position="180"/>
    </location>
</feature>
<comment type="caution">
    <text evidence="2">The sequence shown here is derived from an EMBL/GenBank/DDBJ whole genome shotgun (WGS) entry which is preliminary data.</text>
</comment>
<protein>
    <submittedName>
        <fullName evidence="2">Uncharacterized protein</fullName>
    </submittedName>
</protein>
<dbReference type="Proteomes" id="UP000256645">
    <property type="component" value="Unassembled WGS sequence"/>
</dbReference>
<feature type="compositionally biased region" description="Low complexity" evidence="1">
    <location>
        <begin position="88"/>
        <end position="101"/>
    </location>
</feature>
<dbReference type="EMBL" id="PDLM01000002">
    <property type="protein sequence ID" value="RDW84672.1"/>
    <property type="molecule type" value="Genomic_DNA"/>
</dbReference>
<reference evidence="2 3" key="1">
    <citation type="journal article" date="2018" name="IMA Fungus">
        <title>IMA Genome-F 9: Draft genome sequence of Annulohypoxylon stygium, Aspergillus mulundensis, Berkeleyomyces basicola (syn. Thielaviopsis basicola), Ceratocystis smalleyi, two Cercospora beticola strains, Coleophoma cylindrospora, Fusarium fracticaudum, Phialophora cf. hyalina, and Morchella septimelata.</title>
        <authorList>
            <person name="Wingfield B.D."/>
            <person name="Bills G.F."/>
            <person name="Dong Y."/>
            <person name="Huang W."/>
            <person name="Nel W.J."/>
            <person name="Swalarsk-Parry B.S."/>
            <person name="Vaghefi N."/>
            <person name="Wilken P.M."/>
            <person name="An Z."/>
            <person name="de Beer Z.W."/>
            <person name="De Vos L."/>
            <person name="Chen L."/>
            <person name="Duong T.A."/>
            <person name="Gao Y."/>
            <person name="Hammerbacher A."/>
            <person name="Kikkert J.R."/>
            <person name="Li Y."/>
            <person name="Li H."/>
            <person name="Li K."/>
            <person name="Li Q."/>
            <person name="Liu X."/>
            <person name="Ma X."/>
            <person name="Naidoo K."/>
            <person name="Pethybridge S.J."/>
            <person name="Sun J."/>
            <person name="Steenkamp E.T."/>
            <person name="van der Nest M.A."/>
            <person name="van Wyk S."/>
            <person name="Wingfield M.J."/>
            <person name="Xiong C."/>
            <person name="Yue Q."/>
            <person name="Zhang X."/>
        </authorList>
    </citation>
    <scope>NUCLEOTIDE SEQUENCE [LARGE SCALE GENOMIC DNA]</scope>
    <source>
        <strain evidence="2 3">BP6252</strain>
    </source>
</reference>
<evidence type="ECO:0000313" key="2">
    <source>
        <dbReference type="EMBL" id="RDW84672.1"/>
    </source>
</evidence>
<keyword evidence="3" id="KW-1185">Reference proteome</keyword>
<feature type="compositionally biased region" description="Basic and acidic residues" evidence="1">
    <location>
        <begin position="143"/>
        <end position="163"/>
    </location>
</feature>
<sequence length="215" mass="23161">MQDASEFGGVEEGSPAVAFAEGEVREREGASQVAWAWSGDSMRYNASLKGAQSPVTNSEKAAAGGTGGLSQHQMRDNGNWGRCRRSTPLHLSTSPSPRPLLNPRQGRDEKDNLVSRLAERKIRCPTQCDAQGGKDGWGSDSPPLREDVDTVRPARMENCKEEGSMDGQGVVQNHWSSQAGRGSPRSRALATLESVLKTLRTQGGRRRRCAAGGPF</sequence>
<evidence type="ECO:0000256" key="1">
    <source>
        <dbReference type="SAM" id="MobiDB-lite"/>
    </source>
</evidence>
<gene>
    <name evidence="2" type="ORF">BP6252_02262</name>
</gene>
<feature type="region of interest" description="Disordered" evidence="1">
    <location>
        <begin position="1"/>
        <end position="31"/>
    </location>
</feature>
<dbReference type="AlphaFoldDB" id="A0A3D8SED0"/>
<feature type="compositionally biased region" description="Basic and acidic residues" evidence="1">
    <location>
        <begin position="105"/>
        <end position="122"/>
    </location>
</feature>
<evidence type="ECO:0000313" key="3">
    <source>
        <dbReference type="Proteomes" id="UP000256645"/>
    </source>
</evidence>
<accession>A0A3D8SED0</accession>
<name>A0A3D8SED0_9HELO</name>
<feature type="region of interest" description="Disordered" evidence="1">
    <location>
        <begin position="48"/>
        <end position="187"/>
    </location>
</feature>